<gene>
    <name evidence="2" type="ORF">S01H1_43055</name>
</gene>
<proteinExistence type="predicted"/>
<evidence type="ECO:0000256" key="1">
    <source>
        <dbReference type="SAM" id="MobiDB-lite"/>
    </source>
</evidence>
<dbReference type="AlphaFoldDB" id="X0V0D9"/>
<feature type="compositionally biased region" description="Polar residues" evidence="1">
    <location>
        <begin position="43"/>
        <end position="54"/>
    </location>
</feature>
<accession>X0V0D9</accession>
<evidence type="ECO:0000313" key="2">
    <source>
        <dbReference type="EMBL" id="GAG11559.1"/>
    </source>
</evidence>
<organism evidence="2">
    <name type="scientific">marine sediment metagenome</name>
    <dbReference type="NCBI Taxonomy" id="412755"/>
    <lineage>
        <taxon>unclassified sequences</taxon>
        <taxon>metagenomes</taxon>
        <taxon>ecological metagenomes</taxon>
    </lineage>
</organism>
<sequence length="54" mass="6037">MSDEIKKMLAAIEAQKRIAAKQEIVSQEEKLSVRGQPKREAEQSNQNSEPAPSK</sequence>
<protein>
    <submittedName>
        <fullName evidence="2">Uncharacterized protein</fullName>
    </submittedName>
</protein>
<reference evidence="2" key="1">
    <citation type="journal article" date="2014" name="Front. Microbiol.">
        <title>High frequency of phylogenetically diverse reductive dehalogenase-homologous genes in deep subseafloor sedimentary metagenomes.</title>
        <authorList>
            <person name="Kawai M."/>
            <person name="Futagami T."/>
            <person name="Toyoda A."/>
            <person name="Takaki Y."/>
            <person name="Nishi S."/>
            <person name="Hori S."/>
            <person name="Arai W."/>
            <person name="Tsubouchi T."/>
            <person name="Morono Y."/>
            <person name="Uchiyama I."/>
            <person name="Ito T."/>
            <person name="Fujiyama A."/>
            <person name="Inagaki F."/>
            <person name="Takami H."/>
        </authorList>
    </citation>
    <scope>NUCLEOTIDE SEQUENCE</scope>
    <source>
        <strain evidence="2">Expedition CK06-06</strain>
    </source>
</reference>
<name>X0V0D9_9ZZZZ</name>
<feature type="compositionally biased region" description="Basic and acidic residues" evidence="1">
    <location>
        <begin position="27"/>
        <end position="42"/>
    </location>
</feature>
<dbReference type="EMBL" id="BARS01027405">
    <property type="protein sequence ID" value="GAG11559.1"/>
    <property type="molecule type" value="Genomic_DNA"/>
</dbReference>
<feature type="region of interest" description="Disordered" evidence="1">
    <location>
        <begin position="27"/>
        <end position="54"/>
    </location>
</feature>
<comment type="caution">
    <text evidence="2">The sequence shown here is derived from an EMBL/GenBank/DDBJ whole genome shotgun (WGS) entry which is preliminary data.</text>
</comment>